<dbReference type="Proteomes" id="UP001153636">
    <property type="component" value="Chromosome 2"/>
</dbReference>
<evidence type="ECO:0000313" key="2">
    <source>
        <dbReference type="EMBL" id="CAH1106523.1"/>
    </source>
</evidence>
<sequence length="1338" mass="157376">MSLEDELLIQLNSEKETFTKKLQYATNFFKSSELPVECKIILLKWILSKTDESVEIWITLQNWLNSNSFKEITRNEISSKDVKAIVEMIIIKINSENEDISITSIVCNIVTIILRNRTFEQYFKIDLEVYLKLINCTLLRIECSNQIIDFINSHLFYKSLLNAHDFMEHFVNIIFPTLVKIAVKFDNRNVFLQISRVVQKCIFYNNHRNFGNFINKIFGSDDPDQCELQILLKYLSNTFQLNKKSVEFYFKLAFHGCTVCYESDSLLIYKFFLILIHTVGFKYELIPLNNSLIHNSSEIQHTKKSYKILLELLGILEETKLETNCKINEINVTELLKTILIESIIIHKQSKTNYQIVKKIILLDPTISQVLTEHILNYSLLSNKTDHEEEYEELMLIILEVFSKLHRTENFVSKLVVVLNNYFDSAERVVDLQDLKMENVLTMKILQSFSRNIQSLASWQVINVFKTFIFAFRRLLENKSKEVESDTDAHSLHLEFLSELIGVFLSSIRVAEHTVAANVVEKTKKCLKELEDLLHTFGKQILNRKHNCSLMRSFLNIANYWAEVGIVLKYYSVNQDDVQKKTLENNFSACNITYLHPYLSVEEWCLISERINNFGEIACKHLLHKLFIQKVRALSIFEQKINDEILVDLSRYLTSDLENSWKDILQNKLLTNILIPTLDPSSKNFIAEKFVVGMKDFENLNKNLHIFNNTSILNAVIYCTIIKCDKILSKRKRKFEDDSTVISKISTNICNVMTLNQFYNEDEQINCINKITKLYESSNKINSDIILKFNENKVLELIEVFKKFPVIFCPEFVQKFFILYIFSLHKDLNSEFAKGNYKNLQMHIEYLIIGVLQQYKYRLTDIFNIKSLFQEVLSDYDEWKEVFILIIDNIFKNKDSIVDYESLILHIVDKLHNPMYMQCGIIIINTVNKLRKVKMSKEIKTVAENYKSTICNKICDLVLKNQPNEHLILAYAYVLKTFFAQNDEQQISKLLNVMTSYINFALEREEEFDKIGYLLLFNTVFQNKPKIKEFDEDLPLKIWQICKTNKKVFSRIEEFSQLMLLMICYISNDQFNHIIKDLSVLSEHTLKQNNYEEFGFLLKTWESIFTANINPIKTKNLQEEVQKLLSDILAHLENSEYNKNFYKNLFKFEILLVQTNHFHLTPPMIDILILNVTMLLGKEDIDFQLFFNLAISLLSNLLKYRKSLIMDRLPPYLQQYRALLRSLCQKSNSDTPIDEHFLRDLADCAYQLEKLTKSLAVHQKDMSRIAMYLIADILEQYEKVTIYPNIKMHLNNCIYSLVTICDQHAVSYLMRVLSSASTEIFKVMYENYKKYYRFTGKA</sequence>
<dbReference type="OrthoDB" id="160374at2759"/>
<proteinExistence type="predicted"/>
<evidence type="ECO:0000313" key="3">
    <source>
        <dbReference type="Proteomes" id="UP001153636"/>
    </source>
</evidence>
<keyword evidence="3" id="KW-1185">Reference proteome</keyword>
<dbReference type="PANTHER" id="PTHR15682:SF2">
    <property type="entry name" value="UNHEALTHY RIBOSOME BIOGENESIS PROTEIN 2 HOMOLOG"/>
    <property type="match status" value="1"/>
</dbReference>
<feature type="domain" description="Nucleolar 27S pre-rRNA processing Urb2/Npa2 C-terminal" evidence="1">
    <location>
        <begin position="1154"/>
        <end position="1337"/>
    </location>
</feature>
<organism evidence="2 3">
    <name type="scientific">Psylliodes chrysocephalus</name>
    <dbReference type="NCBI Taxonomy" id="3402493"/>
    <lineage>
        <taxon>Eukaryota</taxon>
        <taxon>Metazoa</taxon>
        <taxon>Ecdysozoa</taxon>
        <taxon>Arthropoda</taxon>
        <taxon>Hexapoda</taxon>
        <taxon>Insecta</taxon>
        <taxon>Pterygota</taxon>
        <taxon>Neoptera</taxon>
        <taxon>Endopterygota</taxon>
        <taxon>Coleoptera</taxon>
        <taxon>Polyphaga</taxon>
        <taxon>Cucujiformia</taxon>
        <taxon>Chrysomeloidea</taxon>
        <taxon>Chrysomelidae</taxon>
        <taxon>Galerucinae</taxon>
        <taxon>Alticini</taxon>
        <taxon>Psylliodes</taxon>
    </lineage>
</organism>
<name>A0A9P0CU13_9CUCU</name>
<dbReference type="Pfam" id="PF10441">
    <property type="entry name" value="Urb2"/>
    <property type="match status" value="1"/>
</dbReference>
<dbReference type="GO" id="GO:0042254">
    <property type="term" value="P:ribosome biogenesis"/>
    <property type="evidence" value="ECO:0007669"/>
    <property type="project" value="TreeGrafter"/>
</dbReference>
<dbReference type="GO" id="GO:0005730">
    <property type="term" value="C:nucleolus"/>
    <property type="evidence" value="ECO:0007669"/>
    <property type="project" value="TreeGrafter"/>
</dbReference>
<protein>
    <recommendedName>
        <fullName evidence="1">Nucleolar 27S pre-rRNA processing Urb2/Npa2 C-terminal domain-containing protein</fullName>
    </recommendedName>
</protein>
<dbReference type="InterPro" id="IPR018849">
    <property type="entry name" value="Urb2/Npa2_C"/>
</dbReference>
<reference evidence="2" key="1">
    <citation type="submission" date="2022-01" db="EMBL/GenBank/DDBJ databases">
        <authorList>
            <person name="King R."/>
        </authorList>
    </citation>
    <scope>NUCLEOTIDE SEQUENCE</scope>
</reference>
<gene>
    <name evidence="2" type="ORF">PSYICH_LOCUS6811</name>
</gene>
<dbReference type="InterPro" id="IPR052609">
    <property type="entry name" value="Ribosome_Biogenesis_Reg"/>
</dbReference>
<dbReference type="EMBL" id="OV651814">
    <property type="protein sequence ID" value="CAH1106523.1"/>
    <property type="molecule type" value="Genomic_DNA"/>
</dbReference>
<accession>A0A9P0CU13</accession>
<dbReference type="PANTHER" id="PTHR15682">
    <property type="entry name" value="UNHEALTHY RIBOSOME BIOGENESIS PROTEIN 2 HOMOLOG"/>
    <property type="match status" value="1"/>
</dbReference>
<evidence type="ECO:0000259" key="1">
    <source>
        <dbReference type="Pfam" id="PF10441"/>
    </source>
</evidence>